<gene>
    <name evidence="2" type="ORF">ZT1A5_G8510</name>
</gene>
<dbReference type="AlphaFoldDB" id="A0A1Y6LRN9"/>
<feature type="region of interest" description="Disordered" evidence="1">
    <location>
        <begin position="1"/>
        <end position="38"/>
    </location>
</feature>
<evidence type="ECO:0000313" key="2">
    <source>
        <dbReference type="EMBL" id="SMY27066.1"/>
    </source>
</evidence>
<accession>A0A1Y6LRN9</accession>
<name>A0A1Y6LRN9_ZYMTR</name>
<evidence type="ECO:0000256" key="1">
    <source>
        <dbReference type="SAM" id="MobiDB-lite"/>
    </source>
</evidence>
<dbReference type="EMBL" id="LT882683">
    <property type="protein sequence ID" value="SMY27066.1"/>
    <property type="molecule type" value="Genomic_DNA"/>
</dbReference>
<proteinExistence type="predicted"/>
<protein>
    <submittedName>
        <fullName evidence="2">Uncharacterized protein</fullName>
    </submittedName>
</protein>
<evidence type="ECO:0000313" key="3">
    <source>
        <dbReference type="Proteomes" id="UP000215453"/>
    </source>
</evidence>
<reference evidence="2 3" key="1">
    <citation type="submission" date="2016-10" db="EMBL/GenBank/DDBJ databases">
        <authorList>
            <person name="Varghese N."/>
        </authorList>
    </citation>
    <scope>NUCLEOTIDE SEQUENCE [LARGE SCALE GENOMIC DNA]</scope>
</reference>
<sequence>MDAANSPIDEEIISPVPDPAEYLGMDAAGESPRSIAAGDEPVSREMWWASMEMQPHAGYGASLGSDGSSSDREEGIEMDLDVSVVDLEVDELIGGNGWNWGNDWIWVFDEHQQVDEMDDDMSEADSLGYIGDESIDEGYDGDDEREWDEWWKATR</sequence>
<organism evidence="2 3">
    <name type="scientific">Zymoseptoria tritici ST99CH_1A5</name>
    <dbReference type="NCBI Taxonomy" id="1276529"/>
    <lineage>
        <taxon>Eukaryota</taxon>
        <taxon>Fungi</taxon>
        <taxon>Dikarya</taxon>
        <taxon>Ascomycota</taxon>
        <taxon>Pezizomycotina</taxon>
        <taxon>Dothideomycetes</taxon>
        <taxon>Dothideomycetidae</taxon>
        <taxon>Mycosphaerellales</taxon>
        <taxon>Mycosphaerellaceae</taxon>
        <taxon>Zymoseptoria</taxon>
    </lineage>
</organism>
<dbReference type="Proteomes" id="UP000215453">
    <property type="component" value="Chromosome 8"/>
</dbReference>